<comment type="catalytic activity">
    <reaction evidence="1">
        <text>ATP + protein L-histidine = ADP + protein N-phospho-L-histidine.</text>
        <dbReference type="EC" id="2.7.13.3"/>
    </reaction>
</comment>
<feature type="transmembrane region" description="Helical" evidence="9">
    <location>
        <begin position="290"/>
        <end position="307"/>
    </location>
</feature>
<feature type="transmembrane region" description="Helical" evidence="9">
    <location>
        <begin position="243"/>
        <end position="260"/>
    </location>
</feature>
<accession>A0A2N9JJU5</accession>
<evidence type="ECO:0000256" key="7">
    <source>
        <dbReference type="ARBA" id="ARBA00022840"/>
    </source>
</evidence>
<dbReference type="InterPro" id="IPR011712">
    <property type="entry name" value="Sig_transdc_His_kin_sub3_dim/P"/>
</dbReference>
<evidence type="ECO:0000256" key="9">
    <source>
        <dbReference type="SAM" id="Phobius"/>
    </source>
</evidence>
<dbReference type="Proteomes" id="UP000238164">
    <property type="component" value="Chromosome 1"/>
</dbReference>
<dbReference type="PANTHER" id="PTHR24421:SF10">
    <property type="entry name" value="NITRATE_NITRITE SENSOR PROTEIN NARQ"/>
    <property type="match status" value="1"/>
</dbReference>
<evidence type="ECO:0000313" key="11">
    <source>
        <dbReference type="EMBL" id="SPD88036.1"/>
    </source>
</evidence>
<keyword evidence="3" id="KW-0597">Phosphoprotein</keyword>
<feature type="transmembrane region" description="Helical" evidence="9">
    <location>
        <begin position="40"/>
        <end position="61"/>
    </location>
</feature>
<dbReference type="GO" id="GO:0046983">
    <property type="term" value="F:protein dimerization activity"/>
    <property type="evidence" value="ECO:0007669"/>
    <property type="project" value="InterPro"/>
</dbReference>
<dbReference type="PANTHER" id="PTHR24421">
    <property type="entry name" value="NITRATE/NITRITE SENSOR PROTEIN NARX-RELATED"/>
    <property type="match status" value="1"/>
</dbReference>
<dbReference type="InterPro" id="IPR003594">
    <property type="entry name" value="HATPase_dom"/>
</dbReference>
<dbReference type="Pfam" id="PF02518">
    <property type="entry name" value="HATPase_c"/>
    <property type="match status" value="1"/>
</dbReference>
<keyword evidence="12" id="KW-1185">Reference proteome</keyword>
<dbReference type="SUPFAM" id="SSF55874">
    <property type="entry name" value="ATPase domain of HSP90 chaperone/DNA topoisomerase II/histidine kinase"/>
    <property type="match status" value="1"/>
</dbReference>
<keyword evidence="6 11" id="KW-0418">Kinase</keyword>
<dbReference type="InterPro" id="IPR050482">
    <property type="entry name" value="Sensor_HK_TwoCompSys"/>
</dbReference>
<dbReference type="AlphaFoldDB" id="A0A2N9JJU5"/>
<dbReference type="Pfam" id="PF07730">
    <property type="entry name" value="HisKA_3"/>
    <property type="match status" value="1"/>
</dbReference>
<feature type="domain" description="Histidine kinase/HSP90-like ATPase" evidence="10">
    <location>
        <begin position="441"/>
        <end position="533"/>
    </location>
</feature>
<evidence type="ECO:0000256" key="2">
    <source>
        <dbReference type="ARBA" id="ARBA00012438"/>
    </source>
</evidence>
<name>A0A2N9JJU5_9ACTN</name>
<proteinExistence type="predicted"/>
<feature type="transmembrane region" description="Helical" evidence="9">
    <location>
        <begin position="267"/>
        <end position="284"/>
    </location>
</feature>
<sequence>MMSRNGFGTDASVGTAAVVTAASFVAALIAWVTGSPVIDGVFIAIVLAVFALVLRGTVISVRTATVARRVAAELATTQPSRVAREAVRQERRRLADDIAASLHEAIRQLRSDADAALGAADPLPSIRRIRDHSRIATSELRRQLGLLSAPEAEVVDDPPDGAAPVHTPRDLVLGLSAVALALLECLVTPLFEGESPQAASTALTVLVAAAGLGRRHSPALAAGAMSVGYLAAIPLQVPIQSGFWSMLAVAPLIWTVCATPGSRRTDLAAIALLCLASGVSVGRLDPDNLGLWLVVLVVSVGGGLIVGRSRRHTADSQLVAELRRGELAAAAEVAVAAEQRVFAHELHDVVSHAIGLVAVQASAAEVSWPNDREATRHCLRVVRDSAAHAADELDRLLTSDHPDATARQPRGTPADLDDLACRIRLAGTPVTLEVATAARSEVGPTAYRVVQEALTNVVRHAPGASARVVIALDDQGNTLVRVTDTGPPVTGVRRGFGLVGLGERVELAGGTLEAGPTGQLGGFTVSATLPALAGLLR</sequence>
<evidence type="ECO:0000256" key="8">
    <source>
        <dbReference type="ARBA" id="ARBA00023012"/>
    </source>
</evidence>
<evidence type="ECO:0000259" key="10">
    <source>
        <dbReference type="SMART" id="SM00387"/>
    </source>
</evidence>
<dbReference type="GO" id="GO:0005524">
    <property type="term" value="F:ATP binding"/>
    <property type="evidence" value="ECO:0007669"/>
    <property type="project" value="UniProtKB-KW"/>
</dbReference>
<feature type="transmembrane region" description="Helical" evidence="9">
    <location>
        <begin position="171"/>
        <end position="191"/>
    </location>
</feature>
<keyword evidence="8" id="KW-0902">Two-component regulatory system</keyword>
<keyword evidence="7" id="KW-0067">ATP-binding</keyword>
<evidence type="ECO:0000256" key="6">
    <source>
        <dbReference type="ARBA" id="ARBA00022777"/>
    </source>
</evidence>
<dbReference type="EMBL" id="LT985188">
    <property type="protein sequence ID" value="SPD88036.1"/>
    <property type="molecule type" value="Genomic_DNA"/>
</dbReference>
<dbReference type="Gene3D" id="3.30.565.10">
    <property type="entry name" value="Histidine kinase-like ATPase, C-terminal domain"/>
    <property type="match status" value="1"/>
</dbReference>
<dbReference type="Gene3D" id="1.20.5.1930">
    <property type="match status" value="1"/>
</dbReference>
<dbReference type="SMART" id="SM00387">
    <property type="entry name" value="HATPase_c"/>
    <property type="match status" value="1"/>
</dbReference>
<dbReference type="EC" id="2.7.13.3" evidence="2"/>
<keyword evidence="5" id="KW-0547">Nucleotide-binding</keyword>
<evidence type="ECO:0000256" key="3">
    <source>
        <dbReference type="ARBA" id="ARBA00022553"/>
    </source>
</evidence>
<protein>
    <recommendedName>
        <fullName evidence="2">histidine kinase</fullName>
        <ecNumber evidence="2">2.7.13.3</ecNumber>
    </recommendedName>
</protein>
<keyword evidence="9" id="KW-0812">Transmembrane</keyword>
<evidence type="ECO:0000256" key="1">
    <source>
        <dbReference type="ARBA" id="ARBA00000085"/>
    </source>
</evidence>
<reference evidence="11 12" key="1">
    <citation type="submission" date="2018-02" db="EMBL/GenBank/DDBJ databases">
        <authorList>
            <person name="Cohen D.B."/>
            <person name="Kent A.D."/>
        </authorList>
    </citation>
    <scope>NUCLEOTIDE SEQUENCE [LARGE SCALE GENOMIC DNA]</scope>
    <source>
        <strain evidence="11">1</strain>
    </source>
</reference>
<organism evidence="11 12">
    <name type="scientific">Micropruina glycogenica</name>
    <dbReference type="NCBI Taxonomy" id="75385"/>
    <lineage>
        <taxon>Bacteria</taxon>
        <taxon>Bacillati</taxon>
        <taxon>Actinomycetota</taxon>
        <taxon>Actinomycetes</taxon>
        <taxon>Propionibacteriales</taxon>
        <taxon>Nocardioidaceae</taxon>
        <taxon>Micropruina</taxon>
    </lineage>
</organism>
<dbReference type="GO" id="GO:0016020">
    <property type="term" value="C:membrane"/>
    <property type="evidence" value="ECO:0007669"/>
    <property type="project" value="InterPro"/>
</dbReference>
<evidence type="ECO:0000256" key="5">
    <source>
        <dbReference type="ARBA" id="ARBA00022741"/>
    </source>
</evidence>
<evidence type="ECO:0000313" key="12">
    <source>
        <dbReference type="Proteomes" id="UP000238164"/>
    </source>
</evidence>
<keyword evidence="4" id="KW-0808">Transferase</keyword>
<keyword evidence="9" id="KW-1133">Transmembrane helix</keyword>
<dbReference type="GO" id="GO:0000155">
    <property type="term" value="F:phosphorelay sensor kinase activity"/>
    <property type="evidence" value="ECO:0007669"/>
    <property type="project" value="InterPro"/>
</dbReference>
<feature type="transmembrane region" description="Helical" evidence="9">
    <location>
        <begin position="12"/>
        <end position="34"/>
    </location>
</feature>
<keyword evidence="9" id="KW-0472">Membrane</keyword>
<evidence type="ECO:0000256" key="4">
    <source>
        <dbReference type="ARBA" id="ARBA00022679"/>
    </source>
</evidence>
<dbReference type="CDD" id="cd16917">
    <property type="entry name" value="HATPase_UhpB-NarQ-NarX-like"/>
    <property type="match status" value="1"/>
</dbReference>
<gene>
    <name evidence="11" type="ORF">MPLG2_3006</name>
</gene>
<dbReference type="KEGG" id="mgg:MPLG2_3006"/>
<dbReference type="InterPro" id="IPR036890">
    <property type="entry name" value="HATPase_C_sf"/>
</dbReference>